<dbReference type="PANTHER" id="PTHR42756">
    <property type="entry name" value="TRANSCRIPTIONAL REGULATOR, MARR"/>
    <property type="match status" value="1"/>
</dbReference>
<dbReference type="SUPFAM" id="SSF46785">
    <property type="entry name" value="Winged helix' DNA-binding domain"/>
    <property type="match status" value="1"/>
</dbReference>
<protein>
    <submittedName>
        <fullName evidence="4">MarR family transcriptional regulator</fullName>
    </submittedName>
</protein>
<dbReference type="Gene3D" id="1.10.10.10">
    <property type="entry name" value="Winged helix-like DNA-binding domain superfamily/Winged helix DNA-binding domain"/>
    <property type="match status" value="1"/>
</dbReference>
<evidence type="ECO:0000256" key="3">
    <source>
        <dbReference type="ARBA" id="ARBA00023163"/>
    </source>
</evidence>
<dbReference type="Pfam" id="PF12802">
    <property type="entry name" value="MarR_2"/>
    <property type="match status" value="1"/>
</dbReference>
<dbReference type="InterPro" id="IPR036390">
    <property type="entry name" value="WH_DNA-bd_sf"/>
</dbReference>
<dbReference type="GO" id="GO:0003700">
    <property type="term" value="F:DNA-binding transcription factor activity"/>
    <property type="evidence" value="ECO:0007669"/>
    <property type="project" value="InterPro"/>
</dbReference>
<evidence type="ECO:0000256" key="1">
    <source>
        <dbReference type="ARBA" id="ARBA00023015"/>
    </source>
</evidence>
<keyword evidence="1" id="KW-0805">Transcription regulation</keyword>
<dbReference type="PROSITE" id="PS50995">
    <property type="entry name" value="HTH_MARR_2"/>
    <property type="match status" value="1"/>
</dbReference>
<dbReference type="Proteomes" id="UP000503440">
    <property type="component" value="Chromosome"/>
</dbReference>
<dbReference type="AlphaFoldDB" id="A0A6C0Y1Y3"/>
<keyword evidence="2" id="KW-0238">DNA-binding</keyword>
<gene>
    <name evidence="4" type="ORF">FSC09_06930</name>
</gene>
<dbReference type="EMBL" id="CP044455">
    <property type="protein sequence ID" value="QIC70158.1"/>
    <property type="molecule type" value="Genomic_DNA"/>
</dbReference>
<dbReference type="InterPro" id="IPR036388">
    <property type="entry name" value="WH-like_DNA-bd_sf"/>
</dbReference>
<dbReference type="RefSeq" id="WP_163145774.1">
    <property type="nucleotide sequence ID" value="NZ_CP044445.1"/>
</dbReference>
<proteinExistence type="predicted"/>
<name>A0A6C0Y1Y3_9GAMM</name>
<organism evidence="4 5">
    <name type="scientific">Acinetobacter indicus</name>
    <dbReference type="NCBI Taxonomy" id="756892"/>
    <lineage>
        <taxon>Bacteria</taxon>
        <taxon>Pseudomonadati</taxon>
        <taxon>Pseudomonadota</taxon>
        <taxon>Gammaproteobacteria</taxon>
        <taxon>Moraxellales</taxon>
        <taxon>Moraxellaceae</taxon>
        <taxon>Acinetobacter</taxon>
    </lineage>
</organism>
<sequence length="147" mass="17004">MPSSPLKFRTALLRCARLFSDEVNTLLLPHQLNYSLWQVLYVIHLKQQCTQVDIAAYLKVSKPSITKRIRVLLDLGLIHQLESSDKRQKCLTFSSHGQELFKHCSTQIDQFEQQLLQSFTVTDIAHTREILNQLSEQLQPTLQGEDK</sequence>
<reference evidence="4 5" key="1">
    <citation type="submission" date="2019-09" db="EMBL/GenBank/DDBJ databases">
        <title>Non-baumannii Acinetobacter spp. carrying blaNDM-1 isolated in China.</title>
        <authorList>
            <person name="Cui C."/>
            <person name="Chen C."/>
            <person name="Sun J."/>
            <person name="Liu Y."/>
        </authorList>
    </citation>
    <scope>NUCLEOTIDE SEQUENCE [LARGE SCALE GENOMIC DNA]</scope>
    <source>
        <strain evidence="4 5">B18</strain>
    </source>
</reference>
<evidence type="ECO:0000313" key="4">
    <source>
        <dbReference type="EMBL" id="QIC70158.1"/>
    </source>
</evidence>
<evidence type="ECO:0000313" key="5">
    <source>
        <dbReference type="Proteomes" id="UP000503440"/>
    </source>
</evidence>
<dbReference type="InterPro" id="IPR000835">
    <property type="entry name" value="HTH_MarR-typ"/>
</dbReference>
<dbReference type="GO" id="GO:0003677">
    <property type="term" value="F:DNA binding"/>
    <property type="evidence" value="ECO:0007669"/>
    <property type="project" value="UniProtKB-KW"/>
</dbReference>
<accession>A0A6C0Y1Y3</accession>
<keyword evidence="3" id="KW-0804">Transcription</keyword>
<evidence type="ECO:0000256" key="2">
    <source>
        <dbReference type="ARBA" id="ARBA00023125"/>
    </source>
</evidence>
<dbReference type="PANTHER" id="PTHR42756:SF1">
    <property type="entry name" value="TRANSCRIPTIONAL REPRESSOR OF EMRAB OPERON"/>
    <property type="match status" value="1"/>
</dbReference>
<dbReference type="SMART" id="SM00347">
    <property type="entry name" value="HTH_MARR"/>
    <property type="match status" value="1"/>
</dbReference>